<evidence type="ECO:0000256" key="2">
    <source>
        <dbReference type="ARBA" id="ARBA00022737"/>
    </source>
</evidence>
<evidence type="ECO:0000256" key="4">
    <source>
        <dbReference type="ARBA" id="ARBA00023204"/>
    </source>
</evidence>
<dbReference type="GO" id="GO:0000209">
    <property type="term" value="P:protein polyubiquitination"/>
    <property type="evidence" value="ECO:0007669"/>
    <property type="project" value="TreeGrafter"/>
</dbReference>
<feature type="repeat" description="WD" evidence="5">
    <location>
        <begin position="189"/>
        <end position="221"/>
    </location>
</feature>
<comment type="caution">
    <text evidence="6">The sequence shown here is derived from an EMBL/GenBank/DDBJ whole genome shotgun (WGS) entry which is preliminary data.</text>
</comment>
<dbReference type="GO" id="GO:0043161">
    <property type="term" value="P:proteasome-mediated ubiquitin-dependent protein catabolic process"/>
    <property type="evidence" value="ECO:0007669"/>
    <property type="project" value="TreeGrafter"/>
</dbReference>
<dbReference type="InterPro" id="IPR020472">
    <property type="entry name" value="WD40_PAC1"/>
</dbReference>
<keyword evidence="4" id="KW-0234">DNA repair</keyword>
<dbReference type="InterPro" id="IPR036322">
    <property type="entry name" value="WD40_repeat_dom_sf"/>
</dbReference>
<dbReference type="OMA" id="FWPNDDG"/>
<dbReference type="GO" id="GO:0000109">
    <property type="term" value="C:nucleotide-excision repair complex"/>
    <property type="evidence" value="ECO:0007669"/>
    <property type="project" value="TreeGrafter"/>
</dbReference>
<dbReference type="GO" id="GO:0031464">
    <property type="term" value="C:Cul4A-RING E3 ubiquitin ligase complex"/>
    <property type="evidence" value="ECO:0007669"/>
    <property type="project" value="TreeGrafter"/>
</dbReference>
<dbReference type="InterPro" id="IPR015943">
    <property type="entry name" value="WD40/YVTN_repeat-like_dom_sf"/>
</dbReference>
<keyword evidence="7" id="KW-1185">Reference proteome</keyword>
<keyword evidence="1 5" id="KW-0853">WD repeat</keyword>
<dbReference type="PROSITE" id="PS00678">
    <property type="entry name" value="WD_REPEATS_1"/>
    <property type="match status" value="3"/>
</dbReference>
<organism evidence="6 7">
    <name type="scientific">Saitoella complicata (strain BCRC 22490 / CBS 7301 / JCM 7358 / NBRC 10748 / NRRL Y-17804)</name>
    <dbReference type="NCBI Taxonomy" id="698492"/>
    <lineage>
        <taxon>Eukaryota</taxon>
        <taxon>Fungi</taxon>
        <taxon>Dikarya</taxon>
        <taxon>Ascomycota</taxon>
        <taxon>Taphrinomycotina</taxon>
        <taxon>Taphrinomycotina incertae sedis</taxon>
        <taxon>Saitoella</taxon>
    </lineage>
</organism>
<dbReference type="SMART" id="SM00320">
    <property type="entry name" value="WD40"/>
    <property type="match status" value="4"/>
</dbReference>
<feature type="repeat" description="WD" evidence="5">
    <location>
        <begin position="39"/>
        <end position="74"/>
    </location>
</feature>
<dbReference type="PROSITE" id="PS50294">
    <property type="entry name" value="WD_REPEATS_REGION"/>
    <property type="match status" value="1"/>
</dbReference>
<dbReference type="SUPFAM" id="SSF50978">
    <property type="entry name" value="WD40 repeat-like"/>
    <property type="match status" value="1"/>
</dbReference>
<name>A0A0E9NNJ9_SAICN</name>
<feature type="repeat" description="WD" evidence="5">
    <location>
        <begin position="223"/>
        <end position="264"/>
    </location>
</feature>
<dbReference type="GO" id="GO:0006283">
    <property type="term" value="P:transcription-coupled nucleotide-excision repair"/>
    <property type="evidence" value="ECO:0007669"/>
    <property type="project" value="InterPro"/>
</dbReference>
<keyword evidence="2" id="KW-0677">Repeat</keyword>
<dbReference type="AlphaFoldDB" id="A0A0E9NNJ9"/>
<sequence>MLRFLLTREVAQDPPSTLRRAQNTRATYSLSPSPSFSLKTRHYGAVNALAVEKVENRYLLSAGADAIINLWDLEASSGGVVDTLSTASLPTTATPSSVKWWTGDTGMFSTTHHDHSLLIWDTNTFSTAARFPLGPEAPIRTHAPSAHGGVNPVIAVALGSPGVRLVDLRTSSAAHTLTSPYSRSGTLDVAWSPRSPHHIASTHDDGSLRLWDIRRASPLLHTTRAHSSGATGVEWTSDGGQVVTAGWDGKMRVWDVEQGRDCVVNFGPWITNVREDAKGILTRSPICLPSWAGGRGGEGGMLVWPGAAGGQVLLFETMTGRLIRRLRPRRRGGGGGGGGRGRVVGIAVREGVGGVEVYGGNETGGIEVWGPSLGMEDDEGEVHENVSGSGGGRANVLDEVYEDATTIPITMR</sequence>
<reference evidence="6 7" key="1">
    <citation type="journal article" date="2011" name="J. Gen. Appl. Microbiol.">
        <title>Draft genome sequencing of the enigmatic yeast Saitoella complicata.</title>
        <authorList>
            <person name="Nishida H."/>
            <person name="Hamamoto M."/>
            <person name="Sugiyama J."/>
        </authorList>
    </citation>
    <scope>NUCLEOTIDE SEQUENCE [LARGE SCALE GENOMIC DNA]</scope>
    <source>
        <strain evidence="6 7">NRRL Y-17804</strain>
    </source>
</reference>
<keyword evidence="3" id="KW-0227">DNA damage</keyword>
<reference evidence="6 7" key="3">
    <citation type="journal article" date="2015" name="Genome Announc.">
        <title>Draft Genome Sequence of the Archiascomycetous Yeast Saitoella complicata.</title>
        <authorList>
            <person name="Yamauchi K."/>
            <person name="Kondo S."/>
            <person name="Hamamoto M."/>
            <person name="Takahashi Y."/>
            <person name="Ogura Y."/>
            <person name="Hayashi T."/>
            <person name="Nishida H."/>
        </authorList>
    </citation>
    <scope>NUCLEOTIDE SEQUENCE [LARGE SCALE GENOMIC DNA]</scope>
    <source>
        <strain evidence="6 7">NRRL Y-17804</strain>
    </source>
</reference>
<proteinExistence type="predicted"/>
<dbReference type="EMBL" id="BACD03000045">
    <property type="protein sequence ID" value="GAO51373.1"/>
    <property type="molecule type" value="Genomic_DNA"/>
</dbReference>
<evidence type="ECO:0000256" key="5">
    <source>
        <dbReference type="PROSITE-ProRule" id="PRU00221"/>
    </source>
</evidence>
<evidence type="ECO:0000313" key="6">
    <source>
        <dbReference type="EMBL" id="GAO51373.1"/>
    </source>
</evidence>
<evidence type="ECO:0000256" key="3">
    <source>
        <dbReference type="ARBA" id="ARBA00022763"/>
    </source>
</evidence>
<dbReference type="STRING" id="698492.A0A0E9NNJ9"/>
<dbReference type="Proteomes" id="UP000033140">
    <property type="component" value="Unassembled WGS sequence"/>
</dbReference>
<dbReference type="PANTHER" id="PTHR46202">
    <property type="entry name" value="DNA EXCISION REPAIR PROTEIN ERCC-8"/>
    <property type="match status" value="1"/>
</dbReference>
<dbReference type="PANTHER" id="PTHR46202:SF1">
    <property type="entry name" value="DNA EXCISION REPAIR PROTEIN ERCC-8"/>
    <property type="match status" value="1"/>
</dbReference>
<evidence type="ECO:0000313" key="7">
    <source>
        <dbReference type="Proteomes" id="UP000033140"/>
    </source>
</evidence>
<dbReference type="Gene3D" id="2.130.10.10">
    <property type="entry name" value="YVTN repeat-like/Quinoprotein amine dehydrogenase"/>
    <property type="match status" value="1"/>
</dbReference>
<gene>
    <name evidence="6" type="ORF">G7K_5475-t1</name>
</gene>
<dbReference type="Pfam" id="PF00400">
    <property type="entry name" value="WD40"/>
    <property type="match status" value="2"/>
</dbReference>
<dbReference type="InterPro" id="IPR042238">
    <property type="entry name" value="Rad28/ERCC8/Ckn1/ATCSA-1"/>
</dbReference>
<protein>
    <submittedName>
        <fullName evidence="6">Uncharacterized protein</fullName>
    </submittedName>
</protein>
<evidence type="ECO:0000256" key="1">
    <source>
        <dbReference type="ARBA" id="ARBA00022574"/>
    </source>
</evidence>
<accession>A0A0E9NNJ9</accession>
<dbReference type="PROSITE" id="PS50082">
    <property type="entry name" value="WD_REPEATS_2"/>
    <property type="match status" value="3"/>
</dbReference>
<dbReference type="PRINTS" id="PR00320">
    <property type="entry name" value="GPROTEINBRPT"/>
</dbReference>
<reference evidence="6 7" key="2">
    <citation type="journal article" date="2014" name="J. Gen. Appl. Microbiol.">
        <title>The early diverging ascomycetous budding yeast Saitoella complicata has three histone deacetylases belonging to the Clr6, Hos2, and Rpd3 lineages.</title>
        <authorList>
            <person name="Nishida H."/>
            <person name="Matsumoto T."/>
            <person name="Kondo S."/>
            <person name="Hamamoto M."/>
            <person name="Yoshikawa H."/>
        </authorList>
    </citation>
    <scope>NUCLEOTIDE SEQUENCE [LARGE SCALE GENOMIC DNA]</scope>
    <source>
        <strain evidence="6 7">NRRL Y-17804</strain>
    </source>
</reference>
<dbReference type="InterPro" id="IPR001680">
    <property type="entry name" value="WD40_rpt"/>
</dbReference>
<dbReference type="InterPro" id="IPR019775">
    <property type="entry name" value="WD40_repeat_CS"/>
</dbReference>